<proteinExistence type="predicted"/>
<reference evidence="1" key="2">
    <citation type="submission" date="2012-05" db="EMBL/GenBank/DDBJ databases">
        <title>The Genome Annotation of Fusarium oxysporum Cotton.</title>
        <authorList>
            <consortium name="The Broad Institute Genomics Platform"/>
            <person name="Ma L.-J."/>
            <person name="Corby-Kistler H."/>
            <person name="Broz K."/>
            <person name="Gale L.R."/>
            <person name="Jonkers W."/>
            <person name="O'Donnell K."/>
            <person name="Ploetz R."/>
            <person name="Steinberg C."/>
            <person name="Schwartz D.C."/>
            <person name="VanEtten H."/>
            <person name="Zhou S."/>
            <person name="Young S.K."/>
            <person name="Zeng Q."/>
            <person name="Gargeya S."/>
            <person name="Fitzgerald M."/>
            <person name="Abouelleil A."/>
            <person name="Alvarado L."/>
            <person name="Chapman S.B."/>
            <person name="Gainer-Dewar J."/>
            <person name="Goldberg J."/>
            <person name="Griggs A."/>
            <person name="Gujja S."/>
            <person name="Hansen M."/>
            <person name="Howarth C."/>
            <person name="Imamovic A."/>
            <person name="Ireland A."/>
            <person name="Larimer J."/>
            <person name="McCowan C."/>
            <person name="Murphy C."/>
            <person name="Pearson M."/>
            <person name="Poon T.W."/>
            <person name="Priest M."/>
            <person name="Roberts A."/>
            <person name="Saif S."/>
            <person name="Shea T."/>
            <person name="Sykes S."/>
            <person name="Wortman J."/>
            <person name="Nusbaum C."/>
            <person name="Birren B."/>
        </authorList>
    </citation>
    <scope>NUCLEOTIDE SEQUENCE</scope>
    <source>
        <strain evidence="1">25433</strain>
    </source>
</reference>
<reference evidence="1" key="1">
    <citation type="submission" date="2011-11" db="EMBL/GenBank/DDBJ databases">
        <title>The Genome Sequence of Fusarium oxysporum Cotton.</title>
        <authorList>
            <consortium name="The Broad Institute Genome Sequencing Platform"/>
            <person name="Ma L.-J."/>
            <person name="Gale L.R."/>
            <person name="Schwartz D.C."/>
            <person name="Zhou S."/>
            <person name="Corby-Kistler H."/>
            <person name="Young S.K."/>
            <person name="Zeng Q."/>
            <person name="Gargeya S."/>
            <person name="Fitzgerald M."/>
            <person name="Haas B."/>
            <person name="Abouelleil A."/>
            <person name="Alvarado L."/>
            <person name="Arachchi H.M."/>
            <person name="Berlin A."/>
            <person name="Brown A."/>
            <person name="Chapman S.B."/>
            <person name="Chen Z."/>
            <person name="Dunbar C."/>
            <person name="Freedman E."/>
            <person name="Gearin G."/>
            <person name="Goldberg J."/>
            <person name="Griggs A."/>
            <person name="Gujja S."/>
            <person name="Heiman D."/>
            <person name="Howarth C."/>
            <person name="Larson L."/>
            <person name="Lui A."/>
            <person name="MacDonald P.J.P."/>
            <person name="Montmayeur A."/>
            <person name="Murphy C."/>
            <person name="Neiman D."/>
            <person name="Pearson M."/>
            <person name="Priest M."/>
            <person name="Roberts A."/>
            <person name="Saif S."/>
            <person name="Shea T."/>
            <person name="Shenoy N."/>
            <person name="Sisk P."/>
            <person name="Stolte C."/>
            <person name="Sykes S."/>
            <person name="Wortman J."/>
            <person name="Nusbaum C."/>
            <person name="Birren B."/>
        </authorList>
    </citation>
    <scope>NUCLEOTIDE SEQUENCE [LARGE SCALE GENOMIC DNA]</scope>
    <source>
        <strain evidence="1">25433</strain>
    </source>
</reference>
<protein>
    <submittedName>
        <fullName evidence="1">Uncharacterized protein</fullName>
    </submittedName>
</protein>
<sequence length="65" mass="7411">MVDQIEIAESDGANRMSDLETRDLRGRTIKDMHFSVDHLEVAEWDTIRVGPPDRRSSASAFFCND</sequence>
<accession>X0LDX3</accession>
<organism evidence="1">
    <name type="scientific">Fusarium oxysporum f. sp. vasinfectum 25433</name>
    <dbReference type="NCBI Taxonomy" id="1089449"/>
    <lineage>
        <taxon>Eukaryota</taxon>
        <taxon>Fungi</taxon>
        <taxon>Dikarya</taxon>
        <taxon>Ascomycota</taxon>
        <taxon>Pezizomycotina</taxon>
        <taxon>Sordariomycetes</taxon>
        <taxon>Hypocreomycetidae</taxon>
        <taxon>Hypocreales</taxon>
        <taxon>Nectriaceae</taxon>
        <taxon>Fusarium</taxon>
        <taxon>Fusarium oxysporum species complex</taxon>
    </lineage>
</organism>
<dbReference type="HOGENOM" id="CLU_2849781_0_0_1"/>
<dbReference type="Proteomes" id="UP000030701">
    <property type="component" value="Unassembled WGS sequence"/>
</dbReference>
<evidence type="ECO:0000313" key="1">
    <source>
        <dbReference type="EMBL" id="EXM19287.1"/>
    </source>
</evidence>
<gene>
    <name evidence="1" type="ORF">FOTG_12743</name>
</gene>
<dbReference type="AlphaFoldDB" id="X0LDX3"/>
<name>X0LDX3_FUSOX</name>
<dbReference type="EMBL" id="JH657964">
    <property type="protein sequence ID" value="EXM19287.1"/>
    <property type="molecule type" value="Genomic_DNA"/>
</dbReference>